<proteinExistence type="predicted"/>
<reference evidence="1 2" key="1">
    <citation type="submission" date="2019-05" db="EMBL/GenBank/DDBJ databases">
        <title>Hymenobacter edaphi sp. nov., isolated from abandoned arsenic-contaminated farmland soil.</title>
        <authorList>
            <person name="Nie L."/>
        </authorList>
    </citation>
    <scope>NUCLEOTIDE SEQUENCE [LARGE SCALE GENOMIC DNA]</scope>
    <source>
        <strain evidence="1 2">1-3-3-8</strain>
    </source>
</reference>
<protein>
    <submittedName>
        <fullName evidence="1">DUF5131 family protein</fullName>
    </submittedName>
</protein>
<accession>A0A5R8WIQ4</accession>
<dbReference type="EMBL" id="VAJM01000016">
    <property type="protein sequence ID" value="TLM88756.1"/>
    <property type="molecule type" value="Genomic_DNA"/>
</dbReference>
<dbReference type="Pfam" id="PF07505">
    <property type="entry name" value="DUF5131"/>
    <property type="match status" value="1"/>
</dbReference>
<sequence>MGEVTGIQWCDHTFNIDWGCEKVSQGCKFCYAETLATRWGFDVFGPGKERRLLSDENWAKPLRWFRKAQQAGVQRKVFCSSMTDLFLDDPQLEAARARLWPLVEQTKEHLIWQFLTKRPENVMAMLPRTGYWRNKYGQLPDNVWVGATIEDDKTRARVVDLLRIPAQTRFISYEPLLSSIPYPLVDCTRRLPDQEQEDLLMCKRCTAGVWESEQYCPNCRSDYKLDWMPYEMIHMVIVGGESGPQARLMQEDWARQLRDYWGDMGVAYFFKQAGTKLAKAWGCSSKVGELLDEIPEEFRRREFPLEP</sequence>
<dbReference type="InterPro" id="IPR011101">
    <property type="entry name" value="DUF5131"/>
</dbReference>
<dbReference type="RefSeq" id="WP_138081635.1">
    <property type="nucleotide sequence ID" value="NZ_VAJM01000016.1"/>
</dbReference>
<keyword evidence="2" id="KW-1185">Reference proteome</keyword>
<name>A0A5R8WIQ4_9BACT</name>
<evidence type="ECO:0000313" key="2">
    <source>
        <dbReference type="Proteomes" id="UP000305517"/>
    </source>
</evidence>
<dbReference type="OrthoDB" id="9787478at2"/>
<dbReference type="Proteomes" id="UP000305517">
    <property type="component" value="Unassembled WGS sequence"/>
</dbReference>
<evidence type="ECO:0000313" key="1">
    <source>
        <dbReference type="EMBL" id="TLM88756.1"/>
    </source>
</evidence>
<dbReference type="AlphaFoldDB" id="A0A5R8WIQ4"/>
<comment type="caution">
    <text evidence="1">The sequence shown here is derived from an EMBL/GenBank/DDBJ whole genome shotgun (WGS) entry which is preliminary data.</text>
</comment>
<organism evidence="1 2">
    <name type="scientific">Hymenobacter jeollabukensis</name>
    <dbReference type="NCBI Taxonomy" id="2025313"/>
    <lineage>
        <taxon>Bacteria</taxon>
        <taxon>Pseudomonadati</taxon>
        <taxon>Bacteroidota</taxon>
        <taxon>Cytophagia</taxon>
        <taxon>Cytophagales</taxon>
        <taxon>Hymenobacteraceae</taxon>
        <taxon>Hymenobacter</taxon>
    </lineage>
</organism>
<gene>
    <name evidence="1" type="ORF">FDY95_23265</name>
</gene>